<keyword evidence="2" id="KW-1185">Reference proteome</keyword>
<dbReference type="EMBL" id="BGPR01014868">
    <property type="protein sequence ID" value="GBN67064.1"/>
    <property type="molecule type" value="Genomic_DNA"/>
</dbReference>
<name>A0A4Y2QUK3_ARAVE</name>
<organism evidence="1 2">
    <name type="scientific">Araneus ventricosus</name>
    <name type="common">Orbweaver spider</name>
    <name type="synonym">Epeira ventricosa</name>
    <dbReference type="NCBI Taxonomy" id="182803"/>
    <lineage>
        <taxon>Eukaryota</taxon>
        <taxon>Metazoa</taxon>
        <taxon>Ecdysozoa</taxon>
        <taxon>Arthropoda</taxon>
        <taxon>Chelicerata</taxon>
        <taxon>Arachnida</taxon>
        <taxon>Araneae</taxon>
        <taxon>Araneomorphae</taxon>
        <taxon>Entelegynae</taxon>
        <taxon>Araneoidea</taxon>
        <taxon>Araneidae</taxon>
        <taxon>Araneus</taxon>
    </lineage>
</organism>
<comment type="caution">
    <text evidence="1">The sequence shown here is derived from an EMBL/GenBank/DDBJ whole genome shotgun (WGS) entry which is preliminary data.</text>
</comment>
<reference evidence="1 2" key="1">
    <citation type="journal article" date="2019" name="Sci. Rep.">
        <title>Orb-weaving spider Araneus ventricosus genome elucidates the spidroin gene catalogue.</title>
        <authorList>
            <person name="Kono N."/>
            <person name="Nakamura H."/>
            <person name="Ohtoshi R."/>
            <person name="Moran D.A.P."/>
            <person name="Shinohara A."/>
            <person name="Yoshida Y."/>
            <person name="Fujiwara M."/>
            <person name="Mori M."/>
            <person name="Tomita M."/>
            <person name="Arakawa K."/>
        </authorList>
    </citation>
    <scope>NUCLEOTIDE SEQUENCE [LARGE SCALE GENOMIC DNA]</scope>
</reference>
<protein>
    <submittedName>
        <fullName evidence="1">Uncharacterized protein</fullName>
    </submittedName>
</protein>
<evidence type="ECO:0000313" key="2">
    <source>
        <dbReference type="Proteomes" id="UP000499080"/>
    </source>
</evidence>
<dbReference type="Proteomes" id="UP000499080">
    <property type="component" value="Unassembled WGS sequence"/>
</dbReference>
<sequence>MLFSLSNIEGQTWSPSRYALSLSSADSRSTPTPPSTQVPLLRTPYYHLEDALVGVYLLAMAEDYHSRTNLPIEARPSV</sequence>
<accession>A0A4Y2QUK3</accession>
<proteinExistence type="predicted"/>
<evidence type="ECO:0000313" key="1">
    <source>
        <dbReference type="EMBL" id="GBN67064.1"/>
    </source>
</evidence>
<gene>
    <name evidence="1" type="ORF">AVEN_256506_1</name>
</gene>
<dbReference type="AlphaFoldDB" id="A0A4Y2QUK3"/>